<keyword evidence="11" id="KW-1185">Reference proteome</keyword>
<dbReference type="GO" id="GO:0006508">
    <property type="term" value="P:proteolysis"/>
    <property type="evidence" value="ECO:0007669"/>
    <property type="project" value="UniProtKB-KW"/>
</dbReference>
<reference evidence="10 11" key="1">
    <citation type="submission" date="2024-01" db="EMBL/GenBank/DDBJ databases">
        <title>A draft genome for a cacao thread blight-causing isolate of Paramarasmius palmivorus.</title>
        <authorList>
            <person name="Baruah I.K."/>
            <person name="Bukari Y."/>
            <person name="Amoako-Attah I."/>
            <person name="Meinhardt L.W."/>
            <person name="Bailey B.A."/>
            <person name="Cohen S.P."/>
        </authorList>
    </citation>
    <scope>NUCLEOTIDE SEQUENCE [LARGE SCALE GENOMIC DNA]</scope>
    <source>
        <strain evidence="10 11">GH-12</strain>
    </source>
</reference>
<evidence type="ECO:0000313" key="11">
    <source>
        <dbReference type="Proteomes" id="UP001383192"/>
    </source>
</evidence>
<comment type="similarity">
    <text evidence="1 7">Belongs to the peptidase A1 family.</text>
</comment>
<comment type="caution">
    <text evidence="10">The sequence shown here is derived from an EMBL/GenBank/DDBJ whole genome shotgun (WGS) entry which is preliminary data.</text>
</comment>
<protein>
    <recommendedName>
        <fullName evidence="9">Peptidase A1 domain-containing protein</fullName>
    </recommendedName>
</protein>
<dbReference type="InterPro" id="IPR033121">
    <property type="entry name" value="PEPTIDASE_A1"/>
</dbReference>
<dbReference type="EMBL" id="JAYKXP010000003">
    <property type="protein sequence ID" value="KAK7060334.1"/>
    <property type="molecule type" value="Genomic_DNA"/>
</dbReference>
<sequence length="382" mass="39485">MRSFASLFATLALLHAALGVTIPTRVGTKIPLKKRSKLVDGNGVVSADALKNQVLRAQSKIQRGLGAFEKNTGAAHPKAQKLVARETGSDPLTDIDQVLWSGSISVGTPATQFTVDFDTGSSDLFLPGANCRVNCEGHTIYDTSQSSTAEDEGKTFKLTFGDGSTSQGEVFHDTVTVAGLTATGQAVGAATQYSNGFAIDSFPPDGLMGMAFRDISNFGENPVFQTLVAQGVTTEPVFAFKLSTSGSELTLGGMDNSLFRGQLTQAPVTDQGFWQVDLDAVNVNGDAAVNSVSSIIDTGTTLILGDDTNVAKFYAAIPGSKDASQTAGPGFFTVPCDAIPNISLTFGGKAFTVSPETFNLGLLSQGSNDCVGGIAGGSPAGK</sequence>
<accession>A0AAW0E8F1</accession>
<evidence type="ECO:0000256" key="2">
    <source>
        <dbReference type="ARBA" id="ARBA00022670"/>
    </source>
</evidence>
<dbReference type="PROSITE" id="PS51767">
    <property type="entry name" value="PEPTIDASE_A1"/>
    <property type="match status" value="1"/>
</dbReference>
<dbReference type="PROSITE" id="PS00141">
    <property type="entry name" value="ASP_PROTEASE"/>
    <property type="match status" value="1"/>
</dbReference>
<keyword evidence="2 7" id="KW-0645">Protease</keyword>
<evidence type="ECO:0000256" key="1">
    <source>
        <dbReference type="ARBA" id="ARBA00007447"/>
    </source>
</evidence>
<evidence type="ECO:0000256" key="7">
    <source>
        <dbReference type="RuleBase" id="RU000454"/>
    </source>
</evidence>
<evidence type="ECO:0000256" key="6">
    <source>
        <dbReference type="PIRSR" id="PIRSR601461-2"/>
    </source>
</evidence>
<dbReference type="SUPFAM" id="SSF50630">
    <property type="entry name" value="Acid proteases"/>
    <property type="match status" value="1"/>
</dbReference>
<feature type="disulfide bond" evidence="6">
    <location>
        <begin position="131"/>
        <end position="135"/>
    </location>
</feature>
<dbReference type="InterPro" id="IPR001969">
    <property type="entry name" value="Aspartic_peptidase_AS"/>
</dbReference>
<proteinExistence type="inferred from homology"/>
<evidence type="ECO:0000256" key="4">
    <source>
        <dbReference type="ARBA" id="ARBA00022801"/>
    </source>
</evidence>
<dbReference type="Proteomes" id="UP001383192">
    <property type="component" value="Unassembled WGS sequence"/>
</dbReference>
<evidence type="ECO:0000256" key="3">
    <source>
        <dbReference type="ARBA" id="ARBA00022750"/>
    </source>
</evidence>
<feature type="active site" evidence="5">
    <location>
        <position position="118"/>
    </location>
</feature>
<feature type="active site" evidence="5">
    <location>
        <position position="297"/>
    </location>
</feature>
<dbReference type="InterPro" id="IPR021109">
    <property type="entry name" value="Peptidase_aspartic_dom_sf"/>
</dbReference>
<dbReference type="PANTHER" id="PTHR47966:SF57">
    <property type="entry name" value="PEPTIDASE A1 DOMAIN-CONTAINING PROTEIN"/>
    <property type="match status" value="1"/>
</dbReference>
<name>A0AAW0E8F1_9AGAR</name>
<feature type="chain" id="PRO_5043665024" description="Peptidase A1 domain-containing protein" evidence="8">
    <location>
        <begin position="20"/>
        <end position="382"/>
    </location>
</feature>
<dbReference type="GO" id="GO:0004190">
    <property type="term" value="F:aspartic-type endopeptidase activity"/>
    <property type="evidence" value="ECO:0007669"/>
    <property type="project" value="UniProtKB-KW"/>
</dbReference>
<dbReference type="AlphaFoldDB" id="A0AAW0E8F1"/>
<organism evidence="10 11">
    <name type="scientific">Paramarasmius palmivorus</name>
    <dbReference type="NCBI Taxonomy" id="297713"/>
    <lineage>
        <taxon>Eukaryota</taxon>
        <taxon>Fungi</taxon>
        <taxon>Dikarya</taxon>
        <taxon>Basidiomycota</taxon>
        <taxon>Agaricomycotina</taxon>
        <taxon>Agaricomycetes</taxon>
        <taxon>Agaricomycetidae</taxon>
        <taxon>Agaricales</taxon>
        <taxon>Marasmiineae</taxon>
        <taxon>Marasmiaceae</taxon>
        <taxon>Paramarasmius</taxon>
    </lineage>
</organism>
<gene>
    <name evidence="10" type="ORF">VNI00_001099</name>
</gene>
<keyword evidence="6" id="KW-1015">Disulfide bond</keyword>
<dbReference type="PANTHER" id="PTHR47966">
    <property type="entry name" value="BETA-SITE APP-CLEAVING ENZYME, ISOFORM A-RELATED"/>
    <property type="match status" value="1"/>
</dbReference>
<dbReference type="Pfam" id="PF00026">
    <property type="entry name" value="Asp"/>
    <property type="match status" value="1"/>
</dbReference>
<feature type="signal peptide" evidence="8">
    <location>
        <begin position="1"/>
        <end position="19"/>
    </location>
</feature>
<dbReference type="Gene3D" id="2.40.70.10">
    <property type="entry name" value="Acid Proteases"/>
    <property type="match status" value="2"/>
</dbReference>
<keyword evidence="3 7" id="KW-0064">Aspartyl protease</keyword>
<feature type="domain" description="Peptidase A1" evidence="9">
    <location>
        <begin position="100"/>
        <end position="382"/>
    </location>
</feature>
<evidence type="ECO:0000259" key="9">
    <source>
        <dbReference type="PROSITE" id="PS51767"/>
    </source>
</evidence>
<dbReference type="InterPro" id="IPR001461">
    <property type="entry name" value="Aspartic_peptidase_A1"/>
</dbReference>
<dbReference type="CDD" id="cd05471">
    <property type="entry name" value="pepsin_like"/>
    <property type="match status" value="1"/>
</dbReference>
<keyword evidence="8" id="KW-0732">Signal</keyword>
<keyword evidence="4 7" id="KW-0378">Hydrolase</keyword>
<dbReference type="InterPro" id="IPR034164">
    <property type="entry name" value="Pepsin-like_dom"/>
</dbReference>
<evidence type="ECO:0000256" key="8">
    <source>
        <dbReference type="SAM" id="SignalP"/>
    </source>
</evidence>
<evidence type="ECO:0000256" key="5">
    <source>
        <dbReference type="PIRSR" id="PIRSR601461-1"/>
    </source>
</evidence>
<dbReference type="PRINTS" id="PR00792">
    <property type="entry name" value="PEPSIN"/>
</dbReference>
<dbReference type="FunFam" id="2.40.70.10:FF:000115">
    <property type="entry name" value="Lysosomal aspartic protease"/>
    <property type="match status" value="1"/>
</dbReference>
<evidence type="ECO:0000313" key="10">
    <source>
        <dbReference type="EMBL" id="KAK7060334.1"/>
    </source>
</evidence>